<proteinExistence type="predicted"/>
<dbReference type="SUPFAM" id="SSF56219">
    <property type="entry name" value="DNase I-like"/>
    <property type="match status" value="1"/>
</dbReference>
<accession>A0ABM4UED3</accession>
<dbReference type="PANTHER" id="PTHR33710:SF71">
    <property type="entry name" value="ENDONUCLEASE_EXONUCLEASE_PHOSPHATASE DOMAIN-CONTAINING PROTEIN"/>
    <property type="match status" value="1"/>
</dbReference>
<protein>
    <submittedName>
        <fullName evidence="2">Uncharacterized protein</fullName>
    </submittedName>
</protein>
<keyword evidence="1" id="KW-1185">Reference proteome</keyword>
<dbReference type="GeneID" id="140006859"/>
<evidence type="ECO:0000313" key="2">
    <source>
        <dbReference type="RefSeq" id="XP_071905627.1"/>
    </source>
</evidence>
<dbReference type="PANTHER" id="PTHR33710">
    <property type="entry name" value="BNAC02G09200D PROTEIN"/>
    <property type="match status" value="1"/>
</dbReference>
<organism evidence="1 2">
    <name type="scientific">Coffea arabica</name>
    <name type="common">Arabian coffee</name>
    <dbReference type="NCBI Taxonomy" id="13443"/>
    <lineage>
        <taxon>Eukaryota</taxon>
        <taxon>Viridiplantae</taxon>
        <taxon>Streptophyta</taxon>
        <taxon>Embryophyta</taxon>
        <taxon>Tracheophyta</taxon>
        <taxon>Spermatophyta</taxon>
        <taxon>Magnoliopsida</taxon>
        <taxon>eudicotyledons</taxon>
        <taxon>Gunneridae</taxon>
        <taxon>Pentapetalae</taxon>
        <taxon>asterids</taxon>
        <taxon>lamiids</taxon>
        <taxon>Gentianales</taxon>
        <taxon>Rubiaceae</taxon>
        <taxon>Ixoroideae</taxon>
        <taxon>Gardenieae complex</taxon>
        <taxon>Bertiereae - Coffeeae clade</taxon>
        <taxon>Coffeeae</taxon>
        <taxon>Coffea</taxon>
    </lineage>
</organism>
<dbReference type="Proteomes" id="UP001652660">
    <property type="component" value="Chromosome 5e"/>
</dbReference>
<reference evidence="2" key="1">
    <citation type="submission" date="2025-08" db="UniProtKB">
        <authorList>
            <consortium name="RefSeq"/>
        </authorList>
    </citation>
    <scope>IDENTIFICATION</scope>
    <source>
        <tissue evidence="2">Leaves</tissue>
    </source>
</reference>
<dbReference type="Gene3D" id="3.60.10.10">
    <property type="entry name" value="Endonuclease/exonuclease/phosphatase"/>
    <property type="match status" value="1"/>
</dbReference>
<gene>
    <name evidence="2" type="primary">LOC140006859</name>
</gene>
<sequence length="197" mass="23143">MERSGGGRQRPEWSFADSRGLVNGNNLIDIEYEDKPWTWGSHWDGQEIRQRLDRALANQEWAQTFEIAKCTHIEKEASDHSLLMIDTMPKRRKEGRRFYFDKRWAQNQQVEEVISGAWDKPQQGSKMFSLARKIKNCKTSLIDWSKASKTNFGKEIKALKQQIMEAKNGKYEKNKGIIAELRLKLSQAYKQEEIYWA</sequence>
<name>A0ABM4UED3_COFAR</name>
<evidence type="ECO:0000313" key="1">
    <source>
        <dbReference type="Proteomes" id="UP001652660"/>
    </source>
</evidence>
<dbReference type="RefSeq" id="XP_071905627.1">
    <property type="nucleotide sequence ID" value="XM_072049526.1"/>
</dbReference>
<dbReference type="InterPro" id="IPR036691">
    <property type="entry name" value="Endo/exonu/phosph_ase_sf"/>
</dbReference>